<reference evidence="1" key="1">
    <citation type="submission" date="2020-05" db="EMBL/GenBank/DDBJ databases">
        <authorList>
            <person name="Chiriac C."/>
            <person name="Salcher M."/>
            <person name="Ghai R."/>
            <person name="Kavagutti S V."/>
        </authorList>
    </citation>
    <scope>NUCLEOTIDE SEQUENCE</scope>
</reference>
<sequence length="95" mass="11052">MIEFTNEDIATRRAMIVEAIKDKTCEVTFTKVDGSLREMPCTLDTRLMPPPAVTEHHKTKLFKPEVLSVWCTDKQAWRSFRVENVKRIREVTDQG</sequence>
<dbReference type="InterPro" id="IPR024401">
    <property type="entry name" value="WYL_prot"/>
</dbReference>
<accession>A0A6J5TBN6</accession>
<dbReference type="EMBL" id="LR797824">
    <property type="protein sequence ID" value="CAB4241704.1"/>
    <property type="molecule type" value="Genomic_DNA"/>
</dbReference>
<gene>
    <name evidence="1" type="ORF">UFOVP71_242</name>
</gene>
<evidence type="ECO:0000313" key="1">
    <source>
        <dbReference type="EMBL" id="CAB4241704.1"/>
    </source>
</evidence>
<name>A0A6J5TBN6_9CAUD</name>
<proteinExistence type="predicted"/>
<protein>
    <submittedName>
        <fullName evidence="1">WYL domain containing protein</fullName>
    </submittedName>
</protein>
<organism evidence="1">
    <name type="scientific">uncultured Caudovirales phage</name>
    <dbReference type="NCBI Taxonomy" id="2100421"/>
    <lineage>
        <taxon>Viruses</taxon>
        <taxon>Duplodnaviria</taxon>
        <taxon>Heunggongvirae</taxon>
        <taxon>Uroviricota</taxon>
        <taxon>Caudoviricetes</taxon>
        <taxon>Peduoviridae</taxon>
        <taxon>Maltschvirus</taxon>
        <taxon>Maltschvirus maltsch</taxon>
    </lineage>
</organism>
<dbReference type="Pfam" id="PF10902">
    <property type="entry name" value="WYL_2"/>
    <property type="match status" value="1"/>
</dbReference>